<organism evidence="2 3">
    <name type="scientific">Pristionchus entomophagus</name>
    <dbReference type="NCBI Taxonomy" id="358040"/>
    <lineage>
        <taxon>Eukaryota</taxon>
        <taxon>Metazoa</taxon>
        <taxon>Ecdysozoa</taxon>
        <taxon>Nematoda</taxon>
        <taxon>Chromadorea</taxon>
        <taxon>Rhabditida</taxon>
        <taxon>Rhabditina</taxon>
        <taxon>Diplogasteromorpha</taxon>
        <taxon>Diplogasteroidea</taxon>
        <taxon>Neodiplogasteridae</taxon>
        <taxon>Pristionchus</taxon>
    </lineage>
</organism>
<keyword evidence="3" id="KW-1185">Reference proteome</keyword>
<reference evidence="2" key="1">
    <citation type="submission" date="2023-10" db="EMBL/GenBank/DDBJ databases">
        <title>Genome assembly of Pristionchus species.</title>
        <authorList>
            <person name="Yoshida K."/>
            <person name="Sommer R.J."/>
        </authorList>
    </citation>
    <scope>NUCLEOTIDE SEQUENCE</scope>
    <source>
        <strain evidence="2">RS0144</strain>
    </source>
</reference>
<evidence type="ECO:0000313" key="2">
    <source>
        <dbReference type="EMBL" id="GMS84134.1"/>
    </source>
</evidence>
<accession>A0AAV5SS13</accession>
<proteinExistence type="predicted"/>
<dbReference type="AlphaFoldDB" id="A0AAV5SS13"/>
<evidence type="ECO:0000256" key="1">
    <source>
        <dbReference type="SAM" id="MobiDB-lite"/>
    </source>
</evidence>
<evidence type="ECO:0000313" key="3">
    <source>
        <dbReference type="Proteomes" id="UP001432027"/>
    </source>
</evidence>
<name>A0AAV5SS13_9BILA</name>
<feature type="region of interest" description="Disordered" evidence="1">
    <location>
        <begin position="1"/>
        <end position="62"/>
    </location>
</feature>
<gene>
    <name evidence="2" type="ORF">PENTCL1PPCAC_6309</name>
</gene>
<comment type="caution">
    <text evidence="2">The sequence shown here is derived from an EMBL/GenBank/DDBJ whole genome shotgun (WGS) entry which is preliminary data.</text>
</comment>
<dbReference type="Proteomes" id="UP001432027">
    <property type="component" value="Unassembled WGS sequence"/>
</dbReference>
<sequence length="179" mass="20346">HRRKRSSSAEPPPSAIQEEKRVSRQSTLHRRVSFQSPTRIRASIYHQPDYSSPSRRPRSPYKRVTCGLPDIEFDMLSPALLKMSIKRSSMSNPSGNPCWPSHGNEGASASFPRINEEVRKYQFLFSQYITSRRGSAVSNVSFPSESEDIHSIVRNGLLDEGPSNMYIHTRQPSMGNKRI</sequence>
<feature type="non-terminal residue" evidence="2">
    <location>
        <position position="1"/>
    </location>
</feature>
<protein>
    <submittedName>
        <fullName evidence="2">Uncharacterized protein</fullName>
    </submittedName>
</protein>
<dbReference type="EMBL" id="BTSX01000002">
    <property type="protein sequence ID" value="GMS84134.1"/>
    <property type="molecule type" value="Genomic_DNA"/>
</dbReference>